<reference evidence="1 2" key="1">
    <citation type="submission" date="2013-09" db="EMBL/GenBank/DDBJ databases">
        <authorList>
            <person name="Zeng Z."/>
            <person name="Chen C."/>
        </authorList>
    </citation>
    <scope>NUCLEOTIDE SEQUENCE [LARGE SCALE GENOMIC DNA]</scope>
    <source>
        <strain evidence="1 2">WB 3.3-2</strain>
    </source>
</reference>
<comment type="caution">
    <text evidence="1">The sequence shown here is derived from an EMBL/GenBank/DDBJ whole genome shotgun (WGS) entry which is preliminary data.</text>
</comment>
<accession>A0A0A2M3Z9</accession>
<sequence>MAADSLKTTLFLIPGGQELSLPDNGAKFAKALRHSVLTKKAQIIMLADNALVPEETVQTAQQYKNVLLIESDVIVTEQDAWQVLEQMLEGHLPVISSFGFDYQVVQLEFINVKYEDFERLAKFM</sequence>
<proteinExistence type="predicted"/>
<evidence type="ECO:0000313" key="1">
    <source>
        <dbReference type="EMBL" id="KGO86148.1"/>
    </source>
</evidence>
<gene>
    <name evidence="1" type="ORF">Q765_12585</name>
</gene>
<dbReference type="eggNOG" id="ENOG503000R">
    <property type="taxonomic scope" value="Bacteria"/>
</dbReference>
<dbReference type="OrthoDB" id="1362720at2"/>
<dbReference type="Proteomes" id="UP000030152">
    <property type="component" value="Unassembled WGS sequence"/>
</dbReference>
<dbReference type="AlphaFoldDB" id="A0A0A2M3Z9"/>
<protein>
    <submittedName>
        <fullName evidence="1">Uncharacterized protein</fullName>
    </submittedName>
</protein>
<dbReference type="EMBL" id="JRLX01000013">
    <property type="protein sequence ID" value="KGO86148.1"/>
    <property type="molecule type" value="Genomic_DNA"/>
</dbReference>
<keyword evidence="2" id="KW-1185">Reference proteome</keyword>
<dbReference type="RefSeq" id="WP_020214510.1">
    <property type="nucleotide sequence ID" value="NZ_JRLX01000013.1"/>
</dbReference>
<name>A0A0A2M3Z9_9FLAO</name>
<evidence type="ECO:0000313" key="2">
    <source>
        <dbReference type="Proteomes" id="UP000030152"/>
    </source>
</evidence>
<organism evidence="1 2">
    <name type="scientific">Flavobacterium rivuli WB 3.3-2 = DSM 21788</name>
    <dbReference type="NCBI Taxonomy" id="1121895"/>
    <lineage>
        <taxon>Bacteria</taxon>
        <taxon>Pseudomonadati</taxon>
        <taxon>Bacteroidota</taxon>
        <taxon>Flavobacteriia</taxon>
        <taxon>Flavobacteriales</taxon>
        <taxon>Flavobacteriaceae</taxon>
        <taxon>Flavobacterium</taxon>
    </lineage>
</organism>